<dbReference type="InterPro" id="IPR039447">
    <property type="entry name" value="UreH-like_TM_dom"/>
</dbReference>
<evidence type="ECO:0000256" key="1">
    <source>
        <dbReference type="SAM" id="Phobius"/>
    </source>
</evidence>
<comment type="caution">
    <text evidence="3">The sequence shown here is derived from an EMBL/GenBank/DDBJ whole genome shotgun (WGS) entry which is preliminary data.</text>
</comment>
<dbReference type="Pfam" id="PF13386">
    <property type="entry name" value="DsbD_2"/>
    <property type="match status" value="1"/>
</dbReference>
<keyword evidence="4" id="KW-1185">Reference proteome</keyword>
<keyword evidence="1" id="KW-0812">Transmembrane</keyword>
<organism evidence="3 4">
    <name type="scientific">Pelomonas aquatica</name>
    <dbReference type="NCBI Taxonomy" id="431058"/>
    <lineage>
        <taxon>Bacteria</taxon>
        <taxon>Pseudomonadati</taxon>
        <taxon>Pseudomonadota</taxon>
        <taxon>Betaproteobacteria</taxon>
        <taxon>Burkholderiales</taxon>
        <taxon>Sphaerotilaceae</taxon>
        <taxon>Roseateles</taxon>
    </lineage>
</organism>
<feature type="transmembrane region" description="Helical" evidence="1">
    <location>
        <begin position="113"/>
        <end position="135"/>
    </location>
</feature>
<feature type="transmembrane region" description="Helical" evidence="1">
    <location>
        <begin position="179"/>
        <end position="197"/>
    </location>
</feature>
<dbReference type="Proteomes" id="UP001152766">
    <property type="component" value="Unassembled WGS sequence"/>
</dbReference>
<protein>
    <submittedName>
        <fullName evidence="3">Sulfite exporter TauE/SafE family protein</fullName>
    </submittedName>
</protein>
<evidence type="ECO:0000259" key="2">
    <source>
        <dbReference type="Pfam" id="PF13386"/>
    </source>
</evidence>
<gene>
    <name evidence="3" type="ORF">EXJ73_11130</name>
</gene>
<keyword evidence="1" id="KW-0472">Membrane</keyword>
<feature type="domain" description="Urease accessory protein UreH-like transmembrane" evidence="2">
    <location>
        <begin position="11"/>
        <end position="190"/>
    </location>
</feature>
<keyword evidence="1" id="KW-1133">Transmembrane helix</keyword>
<name>A0A9X4R5A9_9BURK</name>
<proteinExistence type="predicted"/>
<dbReference type="RefSeq" id="WP_268153892.1">
    <property type="nucleotide sequence ID" value="NZ_JAPPUW010000029.1"/>
</dbReference>
<feature type="transmembrane region" description="Helical" evidence="1">
    <location>
        <begin position="141"/>
        <end position="167"/>
    </location>
</feature>
<dbReference type="AlphaFoldDB" id="A0A9X4R5A9"/>
<sequence>MALDAALIASATLMGLAGTPHCAAMCSAPCTLAAGPRPARLLAGRLLGYTAGGAIVAASAEALARASQGIALLQPAWALLQAALLLLGLTLLVRGRMPVWLGAVNWRPQPRHAFFTGMAWVAMPCGLLHAALLLAGLSGSVAGGALAMAGFALASTPGLVVAPLWRARLLRRGAGGEMLALRLAGLALALGAGWALGHGVWQRVLLAC</sequence>
<evidence type="ECO:0000313" key="3">
    <source>
        <dbReference type="EMBL" id="MDG0863024.1"/>
    </source>
</evidence>
<feature type="transmembrane region" description="Helical" evidence="1">
    <location>
        <begin position="76"/>
        <end position="93"/>
    </location>
</feature>
<dbReference type="EMBL" id="SGUG01000014">
    <property type="protein sequence ID" value="MDG0863024.1"/>
    <property type="molecule type" value="Genomic_DNA"/>
</dbReference>
<reference evidence="3" key="1">
    <citation type="submission" date="2019-02" db="EMBL/GenBank/DDBJ databases">
        <title>Draft genome of the type strain Pelomonas aquatica CCUG 52575T.</title>
        <authorList>
            <person name="Gomila M."/>
            <person name="Lalucat J."/>
        </authorList>
    </citation>
    <scope>NUCLEOTIDE SEQUENCE</scope>
    <source>
        <strain evidence="3">CCUG 52575</strain>
    </source>
</reference>
<accession>A0A9X4R5A9</accession>
<evidence type="ECO:0000313" key="4">
    <source>
        <dbReference type="Proteomes" id="UP001152766"/>
    </source>
</evidence>